<feature type="transmembrane region" description="Helical" evidence="1">
    <location>
        <begin position="14"/>
        <end position="33"/>
    </location>
</feature>
<evidence type="ECO:0000313" key="2">
    <source>
        <dbReference type="EMBL" id="PWK94293.1"/>
    </source>
</evidence>
<reference evidence="2 3" key="1">
    <citation type="submission" date="2018-05" db="EMBL/GenBank/DDBJ databases">
        <title>Genomic Encyclopedia of Type Strains, Phase IV (KMG-V): Genome sequencing to study the core and pangenomes of soil and plant-associated prokaryotes.</title>
        <authorList>
            <person name="Whitman W."/>
        </authorList>
    </citation>
    <scope>NUCLEOTIDE SEQUENCE [LARGE SCALE GENOMIC DNA]</scope>
    <source>
        <strain evidence="2 3">PNA 200-10</strain>
    </source>
</reference>
<name>A0A2V2BD32_9GAMM</name>
<dbReference type="EMBL" id="QGHF01000011">
    <property type="protein sequence ID" value="PWK94293.1"/>
    <property type="molecule type" value="Genomic_DNA"/>
</dbReference>
<comment type="caution">
    <text evidence="2">The sequence shown here is derived from an EMBL/GenBank/DDBJ whole genome shotgun (WGS) entry which is preliminary data.</text>
</comment>
<proteinExistence type="predicted"/>
<evidence type="ECO:0000313" key="3">
    <source>
        <dbReference type="Proteomes" id="UP000245981"/>
    </source>
</evidence>
<dbReference type="AlphaFoldDB" id="A0A2V2BD32"/>
<accession>A0A2V2BD32</accession>
<dbReference type="RefSeq" id="WP_109718095.1">
    <property type="nucleotide sequence ID" value="NZ_QGHF01000011.1"/>
</dbReference>
<organism evidence="2 3">
    <name type="scientific">Pantoea allii</name>
    <dbReference type="NCBI Taxonomy" id="574096"/>
    <lineage>
        <taxon>Bacteria</taxon>
        <taxon>Pseudomonadati</taxon>
        <taxon>Pseudomonadota</taxon>
        <taxon>Gammaproteobacteria</taxon>
        <taxon>Enterobacterales</taxon>
        <taxon>Erwiniaceae</taxon>
        <taxon>Pantoea</taxon>
    </lineage>
</organism>
<keyword evidence="1" id="KW-0812">Transmembrane</keyword>
<keyword evidence="1" id="KW-1133">Transmembrane helix</keyword>
<protein>
    <submittedName>
        <fullName evidence="2">Uncharacterized protein</fullName>
    </submittedName>
</protein>
<dbReference type="Proteomes" id="UP000245981">
    <property type="component" value="Unassembled WGS sequence"/>
</dbReference>
<keyword evidence="1" id="KW-0472">Membrane</keyword>
<feature type="transmembrane region" description="Helical" evidence="1">
    <location>
        <begin position="160"/>
        <end position="180"/>
    </location>
</feature>
<gene>
    <name evidence="2" type="ORF">C7431_11128</name>
</gene>
<evidence type="ECO:0000256" key="1">
    <source>
        <dbReference type="SAM" id="Phobius"/>
    </source>
</evidence>
<sequence length="206" mass="24352">MINFFLNEAIWKTLGTVIPVMAPVIRGLWLFYVRMKEGPIYKLKKMDNEYKNYLGEEERTLLKKRIRAAIGTRLCGVSNPLVKRRLMYVQNRTDIHLPSPIAGHIGKFLEEDGKRFYFKFTSKAFRRKRLLYRFFGAVYFIYGVMFFATFLLRVGENTHPWWMVPVSSLFFIFAIIFFILTPSDKAMQGMNGKLLNIDMSAYRKRE</sequence>
<feature type="transmembrane region" description="Helical" evidence="1">
    <location>
        <begin position="130"/>
        <end position="154"/>
    </location>
</feature>